<reference evidence="1" key="1">
    <citation type="submission" date="2020-10" db="EMBL/GenBank/DDBJ databases">
        <authorList>
            <person name="Gilroy R."/>
        </authorList>
    </citation>
    <scope>NUCLEOTIDE SEQUENCE</scope>
    <source>
        <strain evidence="1">CHK195-15760</strain>
    </source>
</reference>
<gene>
    <name evidence="1" type="ORF">IAB70_03975</name>
</gene>
<dbReference type="Proteomes" id="UP000824093">
    <property type="component" value="Unassembled WGS sequence"/>
</dbReference>
<evidence type="ECO:0000313" key="1">
    <source>
        <dbReference type="EMBL" id="HIU51764.1"/>
    </source>
</evidence>
<organism evidence="1 2">
    <name type="scientific">Candidatus Merdicola faecigallinarum</name>
    <dbReference type="NCBI Taxonomy" id="2840862"/>
    <lineage>
        <taxon>Bacteria</taxon>
        <taxon>Bacillati</taxon>
        <taxon>Bacillota</taxon>
        <taxon>Clostridia</taxon>
        <taxon>Candidatus Merdicola</taxon>
    </lineage>
</organism>
<accession>A0A9D1M153</accession>
<sequence>MNIQVQRTYSEVYGILNMMGKYYIKKIPTKLYQMIEKERDKNYNPQYDYNKTLDSQNVSKNALSMIALIHINYWSDQEEKREIKSVLFKNEQEIREKYNPDNLFKKREKTFEPPVEETKQDTQLIEKKENFIQKIFNKIQKIFKK</sequence>
<dbReference type="AlphaFoldDB" id="A0A9D1M153"/>
<comment type="caution">
    <text evidence="1">The sequence shown here is derived from an EMBL/GenBank/DDBJ whole genome shotgun (WGS) entry which is preliminary data.</text>
</comment>
<evidence type="ECO:0000313" key="2">
    <source>
        <dbReference type="Proteomes" id="UP000824093"/>
    </source>
</evidence>
<proteinExistence type="predicted"/>
<name>A0A9D1M153_9FIRM</name>
<protein>
    <submittedName>
        <fullName evidence="1">Uncharacterized protein</fullName>
    </submittedName>
</protein>
<dbReference type="EMBL" id="DVNH01000026">
    <property type="protein sequence ID" value="HIU51764.1"/>
    <property type="molecule type" value="Genomic_DNA"/>
</dbReference>
<reference evidence="1" key="2">
    <citation type="journal article" date="2021" name="PeerJ">
        <title>Extensive microbial diversity within the chicken gut microbiome revealed by metagenomics and culture.</title>
        <authorList>
            <person name="Gilroy R."/>
            <person name="Ravi A."/>
            <person name="Getino M."/>
            <person name="Pursley I."/>
            <person name="Horton D.L."/>
            <person name="Alikhan N.F."/>
            <person name="Baker D."/>
            <person name="Gharbi K."/>
            <person name="Hall N."/>
            <person name="Watson M."/>
            <person name="Adriaenssens E.M."/>
            <person name="Foster-Nyarko E."/>
            <person name="Jarju S."/>
            <person name="Secka A."/>
            <person name="Antonio M."/>
            <person name="Oren A."/>
            <person name="Chaudhuri R.R."/>
            <person name="La Ragione R."/>
            <person name="Hildebrand F."/>
            <person name="Pallen M.J."/>
        </authorList>
    </citation>
    <scope>NUCLEOTIDE SEQUENCE</scope>
    <source>
        <strain evidence="1">CHK195-15760</strain>
    </source>
</reference>